<dbReference type="RefSeq" id="WP_290362289.1">
    <property type="nucleotide sequence ID" value="NZ_JAUFQU010000001.1"/>
</dbReference>
<gene>
    <name evidence="1" type="ORF">QW060_03355</name>
</gene>
<keyword evidence="2" id="KW-1185">Reference proteome</keyword>
<dbReference type="Proteomes" id="UP001242368">
    <property type="component" value="Unassembled WGS sequence"/>
</dbReference>
<sequence>MDRIDLRNFEVSNNSSSNIYTVIHKNDIEDDTINNYGFIGDFTDSIYNHKVKEINRPIDWKTYVSTSMGHKFRLYIIKKDSVDKYGWKAIHKKKYL</sequence>
<protein>
    <submittedName>
        <fullName evidence="1">Uncharacterized protein</fullName>
    </submittedName>
</protein>
<organism evidence="1 2">
    <name type="scientific">Paenimyroides ceti</name>
    <dbReference type="NCBI Taxonomy" id="395087"/>
    <lineage>
        <taxon>Bacteria</taxon>
        <taxon>Pseudomonadati</taxon>
        <taxon>Bacteroidota</taxon>
        <taxon>Flavobacteriia</taxon>
        <taxon>Flavobacteriales</taxon>
        <taxon>Flavobacteriaceae</taxon>
        <taxon>Paenimyroides</taxon>
    </lineage>
</organism>
<proteinExistence type="predicted"/>
<comment type="caution">
    <text evidence="1">The sequence shown here is derived from an EMBL/GenBank/DDBJ whole genome shotgun (WGS) entry which is preliminary data.</text>
</comment>
<reference evidence="2" key="1">
    <citation type="journal article" date="2019" name="Int. J. Syst. Evol. Microbiol.">
        <title>The Global Catalogue of Microorganisms (GCM) 10K type strain sequencing project: providing services to taxonomists for standard genome sequencing and annotation.</title>
        <authorList>
            <consortium name="The Broad Institute Genomics Platform"/>
            <consortium name="The Broad Institute Genome Sequencing Center for Infectious Disease"/>
            <person name="Wu L."/>
            <person name="Ma J."/>
        </authorList>
    </citation>
    <scope>NUCLEOTIDE SEQUENCE [LARGE SCALE GENOMIC DNA]</scope>
    <source>
        <strain evidence="2">CECT 7184</strain>
    </source>
</reference>
<dbReference type="EMBL" id="JAUFQU010000001">
    <property type="protein sequence ID" value="MDN3706158.1"/>
    <property type="molecule type" value="Genomic_DNA"/>
</dbReference>
<evidence type="ECO:0000313" key="2">
    <source>
        <dbReference type="Proteomes" id="UP001242368"/>
    </source>
</evidence>
<evidence type="ECO:0000313" key="1">
    <source>
        <dbReference type="EMBL" id="MDN3706158.1"/>
    </source>
</evidence>
<accession>A0ABT8CNR9</accession>
<name>A0ABT8CNR9_9FLAO</name>